<sequence length="50" mass="6058">MRKLENEEMIYNQTELHSNLNKDLSKLTTYDLLPIIYNLLLTTYHLLLYN</sequence>
<dbReference type="EMBL" id="FNHH01000004">
    <property type="protein sequence ID" value="SDL99429.1"/>
    <property type="molecule type" value="Genomic_DNA"/>
</dbReference>
<dbReference type="Proteomes" id="UP000199226">
    <property type="component" value="Unassembled WGS sequence"/>
</dbReference>
<keyword evidence="1" id="KW-1133">Transmembrane helix</keyword>
<feature type="transmembrane region" description="Helical" evidence="1">
    <location>
        <begin position="32"/>
        <end position="49"/>
    </location>
</feature>
<accession>A0A1G9PL36</accession>
<name>A0A1G9PL36_9SPHI</name>
<evidence type="ECO:0000256" key="1">
    <source>
        <dbReference type="SAM" id="Phobius"/>
    </source>
</evidence>
<evidence type="ECO:0000313" key="3">
    <source>
        <dbReference type="Proteomes" id="UP000199226"/>
    </source>
</evidence>
<organism evidence="2 3">
    <name type="scientific">Daejeonella rubra</name>
    <dbReference type="NCBI Taxonomy" id="990371"/>
    <lineage>
        <taxon>Bacteria</taxon>
        <taxon>Pseudomonadati</taxon>
        <taxon>Bacteroidota</taxon>
        <taxon>Sphingobacteriia</taxon>
        <taxon>Sphingobacteriales</taxon>
        <taxon>Sphingobacteriaceae</taxon>
        <taxon>Daejeonella</taxon>
    </lineage>
</organism>
<evidence type="ECO:0000313" key="2">
    <source>
        <dbReference type="EMBL" id="SDL99429.1"/>
    </source>
</evidence>
<keyword evidence="1" id="KW-0812">Transmembrane</keyword>
<dbReference type="AlphaFoldDB" id="A0A1G9PL36"/>
<protein>
    <submittedName>
        <fullName evidence="2">Uncharacterized protein</fullName>
    </submittedName>
</protein>
<proteinExistence type="predicted"/>
<dbReference type="STRING" id="990371.SAMN05421813_104178"/>
<gene>
    <name evidence="2" type="ORF">SAMN05421813_104178</name>
</gene>
<keyword evidence="3" id="KW-1185">Reference proteome</keyword>
<reference evidence="3" key="1">
    <citation type="submission" date="2016-10" db="EMBL/GenBank/DDBJ databases">
        <authorList>
            <person name="Varghese N."/>
            <person name="Submissions S."/>
        </authorList>
    </citation>
    <scope>NUCLEOTIDE SEQUENCE [LARGE SCALE GENOMIC DNA]</scope>
    <source>
        <strain evidence="3">DSM 24536</strain>
    </source>
</reference>
<keyword evidence="1" id="KW-0472">Membrane</keyword>